<dbReference type="AlphaFoldDB" id="A0A8T1I6N3"/>
<protein>
    <submittedName>
        <fullName evidence="1">Uncharacterized protein</fullName>
    </submittedName>
</protein>
<proteinExistence type="predicted"/>
<dbReference type="VEuPathDB" id="FungiDB:PC110_g10801"/>
<organism evidence="1 2">
    <name type="scientific">Phytophthora cactorum</name>
    <dbReference type="NCBI Taxonomy" id="29920"/>
    <lineage>
        <taxon>Eukaryota</taxon>
        <taxon>Sar</taxon>
        <taxon>Stramenopiles</taxon>
        <taxon>Oomycota</taxon>
        <taxon>Peronosporomycetes</taxon>
        <taxon>Peronosporales</taxon>
        <taxon>Peronosporaceae</taxon>
        <taxon>Phytophthora</taxon>
    </lineage>
</organism>
<dbReference type="Proteomes" id="UP000760860">
    <property type="component" value="Unassembled WGS sequence"/>
</dbReference>
<comment type="caution">
    <text evidence="1">The sequence shown here is derived from an EMBL/GenBank/DDBJ whole genome shotgun (WGS) entry which is preliminary data.</text>
</comment>
<gene>
    <name evidence="1" type="ORF">PC129_g9209</name>
</gene>
<evidence type="ECO:0000313" key="1">
    <source>
        <dbReference type="EMBL" id="KAG3220027.1"/>
    </source>
</evidence>
<reference evidence="1" key="1">
    <citation type="submission" date="2018-05" db="EMBL/GenBank/DDBJ databases">
        <title>Effector identification in a new, highly contiguous assembly of the strawberry crown rot pathogen Phytophthora cactorum.</title>
        <authorList>
            <person name="Armitage A.D."/>
            <person name="Nellist C.F."/>
            <person name="Bates H."/>
            <person name="Vickerstaff R.J."/>
            <person name="Harrison R.J."/>
        </authorList>
    </citation>
    <scope>NUCLEOTIDE SEQUENCE</scope>
    <source>
        <strain evidence="1">P421</strain>
    </source>
</reference>
<sequence length="223" mass="25416">MTPRYVWKTVRSDMAREDSQLLMEDMKVFIIVKSPLVPRSVCALTRPHKMQYQLLRRSSETCKAATPYDACQWLGKELTCQELNRVTITESGNHETFVREPRQPQVTPRLKDYGREMASQGLRPTRIRMNITRSPYTKKTLHQNDDHDEILGQIEQLAYGPEVSDTSPFSFGHRVYLPELGRSREVALVSAQMGSNYARMETEGQPEGGWSVDVATMSCGSIS</sequence>
<evidence type="ECO:0000313" key="2">
    <source>
        <dbReference type="Proteomes" id="UP000760860"/>
    </source>
</evidence>
<dbReference type="EMBL" id="RCMV01000284">
    <property type="protein sequence ID" value="KAG3220027.1"/>
    <property type="molecule type" value="Genomic_DNA"/>
</dbReference>
<name>A0A8T1I6N3_9STRA</name>
<accession>A0A8T1I6N3</accession>